<dbReference type="Proteomes" id="UP000295345">
    <property type="component" value="Unassembled WGS sequence"/>
</dbReference>
<comment type="caution">
    <text evidence="1">The sequence shown here is derived from an EMBL/GenBank/DDBJ whole genome shotgun (WGS) entry which is preliminary data.</text>
</comment>
<dbReference type="InterPro" id="IPR049585">
    <property type="entry name" value="CdiI_EcoliA0-like"/>
</dbReference>
<sequence length="167" mass="18704">MSAAEHYGTFPEALDELLDSMGEGERNEVVLLTWPESEEFYGLSLRRFSVTSWGALDWDAHGHLEQVFIEQWAEAERRLADLVQAYTETDSLVVVMWGNLTVPSIALPARSVKAHAAEVLAASDDIWLFAVDEEILIEYQHDGRFTVARVPGLGDPVGRSNEVDETR</sequence>
<evidence type="ECO:0000313" key="2">
    <source>
        <dbReference type="Proteomes" id="UP000295345"/>
    </source>
</evidence>
<dbReference type="AlphaFoldDB" id="A0A4V2Y3F7"/>
<proteinExistence type="predicted"/>
<dbReference type="RefSeq" id="WP_132817597.1">
    <property type="nucleotide sequence ID" value="NZ_SMKI01000079.1"/>
</dbReference>
<protein>
    <submittedName>
        <fullName evidence="1">Uncharacterized protein</fullName>
    </submittedName>
</protein>
<accession>A0A4V2Y3F7</accession>
<dbReference type="OrthoDB" id="4234272at2"/>
<gene>
    <name evidence="1" type="ORF">E1283_10050</name>
</gene>
<dbReference type="EMBL" id="SMKI01000079">
    <property type="protein sequence ID" value="TDC76325.1"/>
    <property type="molecule type" value="Genomic_DNA"/>
</dbReference>
<name>A0A4V2Y3F7_9ACTN</name>
<dbReference type="Pfam" id="PF24172">
    <property type="entry name" value="CdiI_ImmP"/>
    <property type="match status" value="1"/>
</dbReference>
<reference evidence="1 2" key="1">
    <citation type="submission" date="2019-03" db="EMBL/GenBank/DDBJ databases">
        <title>Draft genome sequences of novel Actinobacteria.</title>
        <authorList>
            <person name="Sahin N."/>
            <person name="Ay H."/>
            <person name="Saygin H."/>
        </authorList>
    </citation>
    <scope>NUCLEOTIDE SEQUENCE [LARGE SCALE GENOMIC DNA]</scope>
    <source>
        <strain evidence="1 2">DSM 41900</strain>
    </source>
</reference>
<organism evidence="1 2">
    <name type="scientific">Streptomyces hainanensis</name>
    <dbReference type="NCBI Taxonomy" id="402648"/>
    <lineage>
        <taxon>Bacteria</taxon>
        <taxon>Bacillati</taxon>
        <taxon>Actinomycetota</taxon>
        <taxon>Actinomycetes</taxon>
        <taxon>Kitasatosporales</taxon>
        <taxon>Streptomycetaceae</taxon>
        <taxon>Streptomyces</taxon>
    </lineage>
</organism>
<keyword evidence="2" id="KW-1185">Reference proteome</keyword>
<evidence type="ECO:0000313" key="1">
    <source>
        <dbReference type="EMBL" id="TDC76325.1"/>
    </source>
</evidence>